<dbReference type="SUPFAM" id="SSF53850">
    <property type="entry name" value="Periplasmic binding protein-like II"/>
    <property type="match status" value="1"/>
</dbReference>
<proteinExistence type="predicted"/>
<evidence type="ECO:0000313" key="2">
    <source>
        <dbReference type="Proteomes" id="UP000494216"/>
    </source>
</evidence>
<evidence type="ECO:0008006" key="3">
    <source>
        <dbReference type="Google" id="ProtNLM"/>
    </source>
</evidence>
<organism evidence="1 2">
    <name type="scientific">Candidatus Methylobacter favarea</name>
    <dbReference type="NCBI Taxonomy" id="2707345"/>
    <lineage>
        <taxon>Bacteria</taxon>
        <taxon>Pseudomonadati</taxon>
        <taxon>Pseudomonadota</taxon>
        <taxon>Gammaproteobacteria</taxon>
        <taxon>Methylococcales</taxon>
        <taxon>Methylococcaceae</taxon>
        <taxon>Methylobacter</taxon>
    </lineage>
</organism>
<protein>
    <recommendedName>
        <fullName evidence="3">PBP domain-containing protein</fullName>
    </recommendedName>
</protein>
<evidence type="ECO:0000313" key="1">
    <source>
        <dbReference type="EMBL" id="CAA9892629.1"/>
    </source>
</evidence>
<dbReference type="AlphaFoldDB" id="A0A8S0Y708"/>
<dbReference type="EMBL" id="CADCXN010000109">
    <property type="protein sequence ID" value="CAA9892629.1"/>
    <property type="molecule type" value="Genomic_DNA"/>
</dbReference>
<keyword evidence="2" id="KW-1185">Reference proteome</keyword>
<gene>
    <name evidence="1" type="ORF">METHB2_760011</name>
</gene>
<dbReference type="Gene3D" id="3.40.190.10">
    <property type="entry name" value="Periplasmic binding protein-like II"/>
    <property type="match status" value="1"/>
</dbReference>
<sequence length="131" mass="15230">MHMFVAAWFVVSAALIFWPEPARADNTTLVPYSVSKQYTHLTRDDLREIFFGRRTRWPDGTPLRVFVLPDHDPLHIRFSKEVLGVYPYQLRSVWDRMVYSGTGVPPTMVESLEKMKTVIKETPDAIGYIEK</sequence>
<name>A0A8S0Y708_9GAMM</name>
<comment type="caution">
    <text evidence="1">The sequence shown here is derived from an EMBL/GenBank/DDBJ whole genome shotgun (WGS) entry which is preliminary data.</text>
</comment>
<dbReference type="Proteomes" id="UP000494216">
    <property type="component" value="Unassembled WGS sequence"/>
</dbReference>
<accession>A0A8S0Y708</accession>
<reference evidence="1 2" key="1">
    <citation type="submission" date="2020-02" db="EMBL/GenBank/DDBJ databases">
        <authorList>
            <person name="Hogendoorn C."/>
        </authorList>
    </citation>
    <scope>NUCLEOTIDE SEQUENCE [LARGE SCALE GENOMIC DNA]</scope>
    <source>
        <strain evidence="1">METHB21</strain>
    </source>
</reference>